<evidence type="ECO:0000259" key="13">
    <source>
        <dbReference type="Pfam" id="PF02775"/>
    </source>
</evidence>
<dbReference type="Gene3D" id="3.40.50.1220">
    <property type="entry name" value="TPP-binding domain"/>
    <property type="match status" value="1"/>
</dbReference>
<comment type="pathway">
    <text evidence="2 11">Amino-acid biosynthesis; L-valine biosynthesis; L-valine from pyruvate: step 1/4.</text>
</comment>
<dbReference type="InterPro" id="IPR012000">
    <property type="entry name" value="Thiamin_PyroP_enz_cen_dom"/>
</dbReference>
<evidence type="ECO:0000256" key="3">
    <source>
        <dbReference type="ARBA" id="ARBA00007812"/>
    </source>
</evidence>
<dbReference type="PANTHER" id="PTHR18968:SF142">
    <property type="entry name" value="ACETOLACTATE SYNTHASE"/>
    <property type="match status" value="1"/>
</dbReference>
<dbReference type="InterPro" id="IPR039368">
    <property type="entry name" value="AHAS_TPP"/>
</dbReference>
<evidence type="ECO:0000313" key="15">
    <source>
        <dbReference type="EMBL" id="GAA0371517.1"/>
    </source>
</evidence>
<proteinExistence type="inferred from homology"/>
<dbReference type="NCBIfam" id="TIGR00118">
    <property type="entry name" value="acolac_lg"/>
    <property type="match status" value="1"/>
</dbReference>
<dbReference type="InterPro" id="IPR029061">
    <property type="entry name" value="THDP-binding"/>
</dbReference>
<feature type="domain" description="Thiamine pyrophosphate enzyme N-terminal TPP-binding" evidence="14">
    <location>
        <begin position="3"/>
        <end position="116"/>
    </location>
</feature>
<dbReference type="InterPro" id="IPR012846">
    <property type="entry name" value="Acetolactate_synth_lsu"/>
</dbReference>
<dbReference type="SUPFAM" id="SSF52518">
    <property type="entry name" value="Thiamin diphosphate-binding fold (THDP-binding)"/>
    <property type="match status" value="2"/>
</dbReference>
<keyword evidence="16" id="KW-1185">Reference proteome</keyword>
<evidence type="ECO:0000256" key="10">
    <source>
        <dbReference type="ARBA" id="ARBA00023304"/>
    </source>
</evidence>
<dbReference type="InterPro" id="IPR011766">
    <property type="entry name" value="TPP_enzyme_TPP-bd"/>
</dbReference>
<keyword evidence="9 11" id="KW-0786">Thiamine pyrophosphate</keyword>
<dbReference type="EMBL" id="BAAAEI010000024">
    <property type="protein sequence ID" value="GAA0371517.1"/>
    <property type="molecule type" value="Genomic_DNA"/>
</dbReference>
<evidence type="ECO:0000256" key="2">
    <source>
        <dbReference type="ARBA" id="ARBA00005025"/>
    </source>
</evidence>
<dbReference type="InterPro" id="IPR012001">
    <property type="entry name" value="Thiamin_PyroP_enz_TPP-bd_dom"/>
</dbReference>
<dbReference type="CDD" id="cd02015">
    <property type="entry name" value="TPP_AHAS"/>
    <property type="match status" value="1"/>
</dbReference>
<protein>
    <recommendedName>
        <fullName evidence="4 11">Acetolactate synthase</fullName>
        <ecNumber evidence="4 11">2.2.1.6</ecNumber>
    </recommendedName>
</protein>
<accession>A0ABP3HM31</accession>
<dbReference type="PROSITE" id="PS00187">
    <property type="entry name" value="TPP_ENZYMES"/>
    <property type="match status" value="1"/>
</dbReference>
<comment type="pathway">
    <text evidence="1 11">Amino-acid biosynthesis; L-isoleucine biosynthesis; L-isoleucine from 2-oxobutanoate: step 1/4.</text>
</comment>
<dbReference type="Proteomes" id="UP001501757">
    <property type="component" value="Unassembled WGS sequence"/>
</dbReference>
<gene>
    <name evidence="15" type="primary">ilvG</name>
    <name evidence="15" type="ORF">GCM10009092_39810</name>
</gene>
<evidence type="ECO:0000313" key="16">
    <source>
        <dbReference type="Proteomes" id="UP001501757"/>
    </source>
</evidence>
<comment type="caution">
    <text evidence="15">The sequence shown here is derived from an EMBL/GenBank/DDBJ whole genome shotgun (WGS) entry which is preliminary data.</text>
</comment>
<dbReference type="Pfam" id="PF00205">
    <property type="entry name" value="TPP_enzyme_M"/>
    <property type="match status" value="1"/>
</dbReference>
<reference evidence="16" key="1">
    <citation type="journal article" date="2019" name="Int. J. Syst. Evol. Microbiol.">
        <title>The Global Catalogue of Microorganisms (GCM) 10K type strain sequencing project: providing services to taxonomists for standard genome sequencing and annotation.</title>
        <authorList>
            <consortium name="The Broad Institute Genomics Platform"/>
            <consortium name="The Broad Institute Genome Sequencing Center for Infectious Disease"/>
            <person name="Wu L."/>
            <person name="Ma J."/>
        </authorList>
    </citation>
    <scope>NUCLEOTIDE SEQUENCE [LARGE SCALE GENOMIC DNA]</scope>
    <source>
        <strain evidence="16">JCM 13378</strain>
    </source>
</reference>
<name>A0ABP3HM31_9ALTE</name>
<evidence type="ECO:0000259" key="14">
    <source>
        <dbReference type="Pfam" id="PF02776"/>
    </source>
</evidence>
<keyword evidence="10 11" id="KW-0100">Branched-chain amino acid biosynthesis</keyword>
<evidence type="ECO:0000256" key="8">
    <source>
        <dbReference type="ARBA" id="ARBA00022842"/>
    </source>
</evidence>
<keyword evidence="6 11" id="KW-0808">Transferase</keyword>
<comment type="similarity">
    <text evidence="3 11">Belongs to the TPP enzyme family.</text>
</comment>
<evidence type="ECO:0000256" key="4">
    <source>
        <dbReference type="ARBA" id="ARBA00013145"/>
    </source>
</evidence>
<dbReference type="NCBIfam" id="NF006524">
    <property type="entry name" value="PRK08978.1"/>
    <property type="match status" value="1"/>
</dbReference>
<evidence type="ECO:0000256" key="1">
    <source>
        <dbReference type="ARBA" id="ARBA00004974"/>
    </source>
</evidence>
<dbReference type="EC" id="2.2.1.6" evidence="4 11"/>
<dbReference type="InterPro" id="IPR029035">
    <property type="entry name" value="DHS-like_NAD/FAD-binding_dom"/>
</dbReference>
<dbReference type="RefSeq" id="WP_343847224.1">
    <property type="nucleotide sequence ID" value="NZ_BAAAEI010000024.1"/>
</dbReference>
<dbReference type="CDD" id="cd07035">
    <property type="entry name" value="TPP_PYR_POX_like"/>
    <property type="match status" value="1"/>
</dbReference>
<keyword evidence="5 11" id="KW-0028">Amino-acid biosynthesis</keyword>
<dbReference type="InterPro" id="IPR000399">
    <property type="entry name" value="TPP-bd_CS"/>
</dbReference>
<dbReference type="SUPFAM" id="SSF52467">
    <property type="entry name" value="DHS-like NAD/FAD-binding domain"/>
    <property type="match status" value="1"/>
</dbReference>
<evidence type="ECO:0000256" key="9">
    <source>
        <dbReference type="ARBA" id="ARBA00023052"/>
    </source>
</evidence>
<feature type="domain" description="Thiamine pyrophosphate enzyme central" evidence="12">
    <location>
        <begin position="188"/>
        <end position="323"/>
    </location>
</feature>
<organism evidence="15 16">
    <name type="scientific">Bowmanella denitrificans</name>
    <dbReference type="NCBI Taxonomy" id="366582"/>
    <lineage>
        <taxon>Bacteria</taxon>
        <taxon>Pseudomonadati</taxon>
        <taxon>Pseudomonadota</taxon>
        <taxon>Gammaproteobacteria</taxon>
        <taxon>Alteromonadales</taxon>
        <taxon>Alteromonadaceae</taxon>
        <taxon>Bowmanella</taxon>
    </lineage>
</organism>
<evidence type="ECO:0000259" key="12">
    <source>
        <dbReference type="Pfam" id="PF00205"/>
    </source>
</evidence>
<evidence type="ECO:0000256" key="11">
    <source>
        <dbReference type="RuleBase" id="RU003591"/>
    </source>
</evidence>
<dbReference type="InterPro" id="IPR045229">
    <property type="entry name" value="TPP_enz"/>
</dbReference>
<dbReference type="Gene3D" id="3.40.50.970">
    <property type="match status" value="2"/>
</dbReference>
<dbReference type="Pfam" id="PF02775">
    <property type="entry name" value="TPP_enzyme_C"/>
    <property type="match status" value="1"/>
</dbReference>
<comment type="cofactor">
    <cofactor evidence="11">
        <name>thiamine diphosphate</name>
        <dbReference type="ChEBI" id="CHEBI:58937"/>
    </cofactor>
    <text evidence="11">Binds 1 thiamine pyrophosphate per subunit.</text>
</comment>
<evidence type="ECO:0000256" key="7">
    <source>
        <dbReference type="ARBA" id="ARBA00022723"/>
    </source>
</evidence>
<comment type="cofactor">
    <cofactor evidence="11">
        <name>Mg(2+)</name>
        <dbReference type="ChEBI" id="CHEBI:18420"/>
    </cofactor>
    <text evidence="11">Binds 1 Mg(2+) ion per subunit.</text>
</comment>
<feature type="domain" description="Thiamine pyrophosphate enzyme TPP-binding" evidence="13">
    <location>
        <begin position="378"/>
        <end position="526"/>
    </location>
</feature>
<evidence type="ECO:0000256" key="5">
    <source>
        <dbReference type="ARBA" id="ARBA00022605"/>
    </source>
</evidence>
<dbReference type="PANTHER" id="PTHR18968">
    <property type="entry name" value="THIAMINE PYROPHOSPHATE ENZYMES"/>
    <property type="match status" value="1"/>
</dbReference>
<keyword evidence="7 11" id="KW-0479">Metal-binding</keyword>
<comment type="catalytic activity">
    <reaction evidence="11">
        <text>2 pyruvate + H(+) = (2S)-2-acetolactate + CO2</text>
        <dbReference type="Rhea" id="RHEA:25249"/>
        <dbReference type="ChEBI" id="CHEBI:15361"/>
        <dbReference type="ChEBI" id="CHEBI:15378"/>
        <dbReference type="ChEBI" id="CHEBI:16526"/>
        <dbReference type="ChEBI" id="CHEBI:58476"/>
        <dbReference type="EC" id="2.2.1.6"/>
    </reaction>
</comment>
<evidence type="ECO:0000256" key="6">
    <source>
        <dbReference type="ARBA" id="ARBA00022679"/>
    </source>
</evidence>
<keyword evidence="8 11" id="KW-0460">Magnesium</keyword>
<sequence>MKKGAQAILHFLTEQGIDQVFGYPGGAIMPLYDALLDSPIRHYLCRHEQGAAFAAIGYARSTNQVGVCIATSGPGATNLLTSLADAKLDSVPLVMITGQVARSAMGSDAFQEVDVLGLSLSICKHSMLVLEPEELLPTLQKAFQIAREGRPGPVLVDIPKDILTGLVPESDEQAGSATAMPLATPAQLQTANQLLAESQRPMLYIGGGVGMADAVNELRDLIDRTQLPQVCTLKGLGSANTDHPLYLGMLGMHGLAAANLSVQQCDLLIAIGARLDDRVTGKLDEFAPHAKLLHIDIDPAEIHKRRQADVSLLGDLKVILPQLHCVGDKQAWREHVSELKVSKAFPYAFDHSPGQIDAPQLLRMLSDMSAANAIVSCDVGQHQMWVAQHMQFSHPTCHLSSGGLGTMGFGLPAAIGAQVANPDTQVVAVCGDGSFMMNVQELGTLRRYRMPVKILILDNQRLGMVKQWQELFHDERYSETDLSDNPEFSRLAAAFDIDSDVIRCRSQVQTALERMLAHQGPYLLHVQLDHKDNVWPIVPPNTANHQMWEQPK</sequence>
<dbReference type="Pfam" id="PF02776">
    <property type="entry name" value="TPP_enzyme_N"/>
    <property type="match status" value="1"/>
</dbReference>